<evidence type="ECO:0000313" key="17">
    <source>
        <dbReference type="Proteomes" id="UP000441208"/>
    </source>
</evidence>
<evidence type="ECO:0000313" key="13">
    <source>
        <dbReference type="Proteomes" id="UP000433483"/>
    </source>
</evidence>
<sequence length="129" mass="14083">MCEGVGMFLWNTVIVSVKAGTFSSVTPPLGHSNWRKSSTSWSTSASSSGGRRTKPHRQLLITAWYTRGAFFNPNGIRTHWKCPNGHTKAEISFAPSVIRIAQKPLAMSRLMNHIALSNPISRSSIKGSG</sequence>
<name>A0A6A3W509_9STRA</name>
<dbReference type="EMBL" id="QXGA01008970">
    <property type="protein sequence ID" value="KAE9057250.1"/>
    <property type="molecule type" value="Genomic_DNA"/>
</dbReference>
<dbReference type="EMBL" id="QXFZ01008057">
    <property type="protein sequence ID" value="KAE9056152.1"/>
    <property type="molecule type" value="Genomic_DNA"/>
</dbReference>
<dbReference type="Proteomes" id="UP000476176">
    <property type="component" value="Unassembled WGS sequence"/>
</dbReference>
<dbReference type="EMBL" id="QXGE01008023">
    <property type="protein sequence ID" value="KAE9262518.1"/>
    <property type="molecule type" value="Genomic_DNA"/>
</dbReference>
<dbReference type="Proteomes" id="UP000441208">
    <property type="component" value="Unassembled WGS sequence"/>
</dbReference>
<comment type="caution">
    <text evidence="9">The sequence shown here is derived from an EMBL/GenBank/DDBJ whole genome shotgun (WGS) entry which is preliminary data.</text>
</comment>
<keyword evidence="2" id="KW-0732">Signal</keyword>
<evidence type="ECO:0000313" key="19">
    <source>
        <dbReference type="Proteomes" id="UP000486351"/>
    </source>
</evidence>
<accession>A0A6A3W509</accession>
<dbReference type="Proteomes" id="UP000440367">
    <property type="component" value="Unassembled WGS sequence"/>
</dbReference>
<dbReference type="EMBL" id="QXGD01003939">
    <property type="protein sequence ID" value="KAE9173518.1"/>
    <property type="molecule type" value="Genomic_DNA"/>
</dbReference>
<evidence type="ECO:0000313" key="7">
    <source>
        <dbReference type="EMBL" id="KAE9158132.1"/>
    </source>
</evidence>
<evidence type="ECO:0000313" key="6">
    <source>
        <dbReference type="EMBL" id="KAE9057250.1"/>
    </source>
</evidence>
<evidence type="ECO:0000313" key="10">
    <source>
        <dbReference type="EMBL" id="KAE9262518.1"/>
    </source>
</evidence>
<evidence type="ECO:0000313" key="8">
    <source>
        <dbReference type="EMBL" id="KAE9165502.1"/>
    </source>
</evidence>
<gene>
    <name evidence="10" type="ORF">PF001_g32027</name>
    <name evidence="9" type="ORF">PF002_g29289</name>
    <name evidence="8" type="ORF">PF004_g29476</name>
    <name evidence="7" type="ORF">PF005_g32574</name>
    <name evidence="6" type="ORF">PF006_g32471</name>
    <name evidence="5" type="ORF">PF007_g32081</name>
    <name evidence="11" type="ORF">PF008_g25870</name>
    <name evidence="3" type="ORF">PF009_g32495</name>
    <name evidence="4" type="ORF">PF010_g32166</name>
</gene>
<evidence type="ECO:0000313" key="11">
    <source>
        <dbReference type="EMBL" id="KAE9289507.1"/>
    </source>
</evidence>
<dbReference type="EMBL" id="QXGF01007821">
    <property type="protein sequence ID" value="KAE8917183.1"/>
    <property type="molecule type" value="Genomic_DNA"/>
</dbReference>
<evidence type="ECO:0000313" key="4">
    <source>
        <dbReference type="EMBL" id="KAE9055384.1"/>
    </source>
</evidence>
<reference evidence="12 13" key="1">
    <citation type="submission" date="2018-08" db="EMBL/GenBank/DDBJ databases">
        <title>Genomic investigation of the strawberry pathogen Phytophthora fragariae indicates pathogenicity is determined by transcriptional variation in three key races.</title>
        <authorList>
            <person name="Adams T.M."/>
            <person name="Armitage A.D."/>
            <person name="Sobczyk M.K."/>
            <person name="Bates H.J."/>
            <person name="Dunwell J.M."/>
            <person name="Nellist C.F."/>
            <person name="Harrison R.J."/>
        </authorList>
    </citation>
    <scope>NUCLEOTIDE SEQUENCE [LARGE SCALE GENOMIC DNA]</scope>
    <source>
        <strain evidence="10 14">A4</strain>
        <strain evidence="9 15">BC-1</strain>
        <strain evidence="8 18">BC-23</strain>
        <strain evidence="7 13">NOV-27</strain>
        <strain evidence="6 16">NOV-5</strain>
        <strain evidence="5 17">NOV-71</strain>
        <strain evidence="11 19">NOV-77</strain>
        <strain evidence="3 12">NOV-9</strain>
        <strain evidence="4 20">ONT-3</strain>
    </source>
</reference>
<organism evidence="9 15">
    <name type="scientific">Phytophthora fragariae</name>
    <dbReference type="NCBI Taxonomy" id="53985"/>
    <lineage>
        <taxon>Eukaryota</taxon>
        <taxon>Sar</taxon>
        <taxon>Stramenopiles</taxon>
        <taxon>Oomycota</taxon>
        <taxon>Peronosporomycetes</taxon>
        <taxon>Peronosporales</taxon>
        <taxon>Peronosporaceae</taxon>
        <taxon>Phytophthora</taxon>
    </lineage>
</organism>
<dbReference type="OrthoDB" id="10324323at2759"/>
<keyword evidence="13" id="KW-1185">Reference proteome</keyword>
<dbReference type="Proteomes" id="UP000486351">
    <property type="component" value="Unassembled WGS sequence"/>
</dbReference>
<proteinExistence type="predicted"/>
<dbReference type="Proteomes" id="UP000433483">
    <property type="component" value="Unassembled WGS sequence"/>
</dbReference>
<dbReference type="EMBL" id="QXFY01003023">
    <property type="protein sequence ID" value="KAE9289507.1"/>
    <property type="molecule type" value="Genomic_DNA"/>
</dbReference>
<evidence type="ECO:0000313" key="20">
    <source>
        <dbReference type="Proteomes" id="UP000488956"/>
    </source>
</evidence>
<evidence type="ECO:0000313" key="14">
    <source>
        <dbReference type="Proteomes" id="UP000437068"/>
    </source>
</evidence>
<evidence type="ECO:0000313" key="12">
    <source>
        <dbReference type="Proteomes" id="UP000429523"/>
    </source>
</evidence>
<dbReference type="EMBL" id="QXFX01008671">
    <property type="protein sequence ID" value="KAE9055384.1"/>
    <property type="molecule type" value="Genomic_DNA"/>
</dbReference>
<evidence type="ECO:0000313" key="5">
    <source>
        <dbReference type="EMBL" id="KAE9056152.1"/>
    </source>
</evidence>
<feature type="compositionally biased region" description="Low complexity" evidence="1">
    <location>
        <begin position="35"/>
        <end position="50"/>
    </location>
</feature>
<dbReference type="Proteomes" id="UP000488956">
    <property type="component" value="Unassembled WGS sequence"/>
</dbReference>
<evidence type="ECO:0000313" key="18">
    <source>
        <dbReference type="Proteomes" id="UP000476176"/>
    </source>
</evidence>
<evidence type="ECO:0000313" key="15">
    <source>
        <dbReference type="Proteomes" id="UP000440367"/>
    </source>
</evidence>
<dbReference type="Proteomes" id="UP000437068">
    <property type="component" value="Unassembled WGS sequence"/>
</dbReference>
<dbReference type="Proteomes" id="UP000429523">
    <property type="component" value="Unassembled WGS sequence"/>
</dbReference>
<evidence type="ECO:0000313" key="3">
    <source>
        <dbReference type="EMBL" id="KAE8917183.1"/>
    </source>
</evidence>
<dbReference type="Proteomes" id="UP000440732">
    <property type="component" value="Unassembled WGS sequence"/>
</dbReference>
<dbReference type="AlphaFoldDB" id="A0A6A3W509"/>
<dbReference type="EMBL" id="QXGB01008225">
    <property type="protein sequence ID" value="KAE9158132.1"/>
    <property type="molecule type" value="Genomic_DNA"/>
</dbReference>
<evidence type="ECO:0000313" key="16">
    <source>
        <dbReference type="Proteomes" id="UP000440732"/>
    </source>
</evidence>
<feature type="chain" id="PRO_5036166425" evidence="2">
    <location>
        <begin position="20"/>
        <end position="129"/>
    </location>
</feature>
<dbReference type="EMBL" id="QXGC01005379">
    <property type="protein sequence ID" value="KAE9165502.1"/>
    <property type="molecule type" value="Genomic_DNA"/>
</dbReference>
<evidence type="ECO:0000313" key="9">
    <source>
        <dbReference type="EMBL" id="KAE9173518.1"/>
    </source>
</evidence>
<protein>
    <submittedName>
        <fullName evidence="9">Uncharacterized protein</fullName>
    </submittedName>
</protein>
<evidence type="ECO:0000256" key="2">
    <source>
        <dbReference type="SAM" id="SignalP"/>
    </source>
</evidence>
<feature type="region of interest" description="Disordered" evidence="1">
    <location>
        <begin position="32"/>
        <end position="53"/>
    </location>
</feature>
<evidence type="ECO:0000256" key="1">
    <source>
        <dbReference type="SAM" id="MobiDB-lite"/>
    </source>
</evidence>
<feature type="signal peptide" evidence="2">
    <location>
        <begin position="1"/>
        <end position="19"/>
    </location>
</feature>